<accession>A0A9D4JCM8</accession>
<evidence type="ECO:0000313" key="2">
    <source>
        <dbReference type="EMBL" id="KAH3806900.1"/>
    </source>
</evidence>
<comment type="caution">
    <text evidence="2">The sequence shown here is derived from an EMBL/GenBank/DDBJ whole genome shotgun (WGS) entry which is preliminary data.</text>
</comment>
<reference evidence="2" key="2">
    <citation type="submission" date="2020-11" db="EMBL/GenBank/DDBJ databases">
        <authorList>
            <person name="McCartney M.A."/>
            <person name="Auch B."/>
            <person name="Kono T."/>
            <person name="Mallez S."/>
            <person name="Becker A."/>
            <person name="Gohl D.M."/>
            <person name="Silverstein K.A.T."/>
            <person name="Koren S."/>
            <person name="Bechman K.B."/>
            <person name="Herman A."/>
            <person name="Abrahante J.E."/>
            <person name="Garbe J."/>
        </authorList>
    </citation>
    <scope>NUCLEOTIDE SEQUENCE</scope>
    <source>
        <strain evidence="2">Duluth1</strain>
        <tissue evidence="2">Whole animal</tissue>
    </source>
</reference>
<keyword evidence="3" id="KW-1185">Reference proteome</keyword>
<evidence type="ECO:0000256" key="1">
    <source>
        <dbReference type="SAM" id="MobiDB-lite"/>
    </source>
</evidence>
<gene>
    <name evidence="2" type="ORF">DPMN_135229</name>
</gene>
<protein>
    <submittedName>
        <fullName evidence="2">Uncharacterized protein</fullName>
    </submittedName>
</protein>
<sequence>MMADSEDEDDSGGKPGVQKQDEPEKSGSSSFFSSCEDKGPPSNLDGEDGGHEPKGDEPEGDELDEICVEEMEDSLPMEGTATKSRKSKSQIVERVAWTTDEIEEINELFKKYLVKNPKKKCPRQTECLYAISCKEPKEGHCGNETGKPSRKKSIT</sequence>
<dbReference type="Proteomes" id="UP000828390">
    <property type="component" value="Unassembled WGS sequence"/>
</dbReference>
<feature type="compositionally biased region" description="Acidic residues" evidence="1">
    <location>
        <begin position="1"/>
        <end position="10"/>
    </location>
</feature>
<name>A0A9D4JCM8_DREPO</name>
<dbReference type="AlphaFoldDB" id="A0A9D4JCM8"/>
<dbReference type="EMBL" id="JAIWYP010000006">
    <property type="protein sequence ID" value="KAH3806900.1"/>
    <property type="molecule type" value="Genomic_DNA"/>
</dbReference>
<feature type="compositionally biased region" description="Basic and acidic residues" evidence="1">
    <location>
        <begin position="48"/>
        <end position="57"/>
    </location>
</feature>
<proteinExistence type="predicted"/>
<organism evidence="2 3">
    <name type="scientific">Dreissena polymorpha</name>
    <name type="common">Zebra mussel</name>
    <name type="synonym">Mytilus polymorpha</name>
    <dbReference type="NCBI Taxonomy" id="45954"/>
    <lineage>
        <taxon>Eukaryota</taxon>
        <taxon>Metazoa</taxon>
        <taxon>Spiralia</taxon>
        <taxon>Lophotrochozoa</taxon>
        <taxon>Mollusca</taxon>
        <taxon>Bivalvia</taxon>
        <taxon>Autobranchia</taxon>
        <taxon>Heteroconchia</taxon>
        <taxon>Euheterodonta</taxon>
        <taxon>Imparidentia</taxon>
        <taxon>Neoheterodontei</taxon>
        <taxon>Myida</taxon>
        <taxon>Dreissenoidea</taxon>
        <taxon>Dreissenidae</taxon>
        <taxon>Dreissena</taxon>
    </lineage>
</organism>
<feature type="compositionally biased region" description="Acidic residues" evidence="1">
    <location>
        <begin position="58"/>
        <end position="75"/>
    </location>
</feature>
<evidence type="ECO:0000313" key="3">
    <source>
        <dbReference type="Proteomes" id="UP000828390"/>
    </source>
</evidence>
<reference evidence="2" key="1">
    <citation type="journal article" date="2019" name="bioRxiv">
        <title>The Genome of the Zebra Mussel, Dreissena polymorpha: A Resource for Invasive Species Research.</title>
        <authorList>
            <person name="McCartney M.A."/>
            <person name="Auch B."/>
            <person name="Kono T."/>
            <person name="Mallez S."/>
            <person name="Zhang Y."/>
            <person name="Obille A."/>
            <person name="Becker A."/>
            <person name="Abrahante J.E."/>
            <person name="Garbe J."/>
            <person name="Badalamenti J.P."/>
            <person name="Herman A."/>
            <person name="Mangelson H."/>
            <person name="Liachko I."/>
            <person name="Sullivan S."/>
            <person name="Sone E.D."/>
            <person name="Koren S."/>
            <person name="Silverstein K.A.T."/>
            <person name="Beckman K.B."/>
            <person name="Gohl D.M."/>
        </authorList>
    </citation>
    <scope>NUCLEOTIDE SEQUENCE</scope>
    <source>
        <strain evidence="2">Duluth1</strain>
        <tissue evidence="2">Whole animal</tissue>
    </source>
</reference>
<feature type="region of interest" description="Disordered" evidence="1">
    <location>
        <begin position="1"/>
        <end position="89"/>
    </location>
</feature>